<feature type="non-terminal residue" evidence="2">
    <location>
        <position position="1"/>
    </location>
</feature>
<gene>
    <name evidence="2" type="ORF">B6U60_10290</name>
</gene>
<protein>
    <recommendedName>
        <fullName evidence="1">Transposase IS204/IS1001/IS1096/IS1165 DDE domain-containing protein</fullName>
    </recommendedName>
</protein>
<dbReference type="EMBL" id="NBEB01000134">
    <property type="protein sequence ID" value="OQQ80297.1"/>
    <property type="molecule type" value="Genomic_DNA"/>
</dbReference>
<accession>A0A1V9QHF7</accession>
<sequence length="39" mass="4573">FTNGKIEGINNVVKHLKSNAYGFKLFDNFYKRLLLRINS</sequence>
<feature type="domain" description="Transposase IS204/IS1001/IS1096/IS1165 DDE" evidence="1">
    <location>
        <begin position="2"/>
        <end position="32"/>
    </location>
</feature>
<dbReference type="Proteomes" id="UP000192638">
    <property type="component" value="Unassembled WGS sequence"/>
</dbReference>
<dbReference type="InterPro" id="IPR002560">
    <property type="entry name" value="Transposase_DDE"/>
</dbReference>
<comment type="caution">
    <text evidence="2">The sequence shown here is derived from an EMBL/GenBank/DDBJ whole genome shotgun (WGS) entry which is preliminary data.</text>
</comment>
<evidence type="ECO:0000259" key="1">
    <source>
        <dbReference type="Pfam" id="PF01610"/>
    </source>
</evidence>
<name>A0A1V9QHF7_9LACO</name>
<organism evidence="2 3">
    <name type="scientific">Ligilactobacillus salivarius</name>
    <dbReference type="NCBI Taxonomy" id="1624"/>
    <lineage>
        <taxon>Bacteria</taxon>
        <taxon>Bacillati</taxon>
        <taxon>Bacillota</taxon>
        <taxon>Bacilli</taxon>
        <taxon>Lactobacillales</taxon>
        <taxon>Lactobacillaceae</taxon>
        <taxon>Ligilactobacillus</taxon>
    </lineage>
</organism>
<dbReference type="AlphaFoldDB" id="A0A1V9QHF7"/>
<evidence type="ECO:0000313" key="2">
    <source>
        <dbReference type="EMBL" id="OQQ80297.1"/>
    </source>
</evidence>
<evidence type="ECO:0000313" key="3">
    <source>
        <dbReference type="Proteomes" id="UP000192638"/>
    </source>
</evidence>
<dbReference type="Pfam" id="PF01610">
    <property type="entry name" value="DDE_Tnp_ISL3"/>
    <property type="match status" value="1"/>
</dbReference>
<proteinExistence type="predicted"/>
<reference evidence="2 3" key="1">
    <citation type="submission" date="2017-03" db="EMBL/GenBank/DDBJ databases">
        <title>Phylogenomics and comparative genomics of Lactobacillus salivarius, a mammalian gut commensal.</title>
        <authorList>
            <person name="Harris H.M."/>
        </authorList>
    </citation>
    <scope>NUCLEOTIDE SEQUENCE [LARGE SCALE GENOMIC DNA]</scope>
    <source>
        <strain evidence="2 3">LMG 14477</strain>
    </source>
</reference>